<evidence type="ECO:0000256" key="1">
    <source>
        <dbReference type="SAM" id="SignalP"/>
    </source>
</evidence>
<accession>A0A5N6Z1S7</accession>
<keyword evidence="3" id="KW-1185">Reference proteome</keyword>
<name>A0A5N6Z1S7_9EURO</name>
<gene>
    <name evidence="2" type="ORF">BDV28DRAFT_140130</name>
</gene>
<evidence type="ECO:0000313" key="3">
    <source>
        <dbReference type="Proteomes" id="UP000327118"/>
    </source>
</evidence>
<dbReference type="AlphaFoldDB" id="A0A5N6Z1S7"/>
<dbReference type="EMBL" id="ML739260">
    <property type="protein sequence ID" value="KAE8349950.1"/>
    <property type="molecule type" value="Genomic_DNA"/>
</dbReference>
<feature type="chain" id="PRO_5025005094" description="Secreted protein" evidence="1">
    <location>
        <begin position="25"/>
        <end position="82"/>
    </location>
</feature>
<reference evidence="3" key="1">
    <citation type="submission" date="2019-04" db="EMBL/GenBank/DDBJ databases">
        <title>Friends and foes A comparative genomics studyof 23 Aspergillus species from section Flavi.</title>
        <authorList>
            <consortium name="DOE Joint Genome Institute"/>
            <person name="Kjaerbolling I."/>
            <person name="Vesth T."/>
            <person name="Frisvad J.C."/>
            <person name="Nybo J.L."/>
            <person name="Theobald S."/>
            <person name="Kildgaard S."/>
            <person name="Isbrandt T."/>
            <person name="Kuo A."/>
            <person name="Sato A."/>
            <person name="Lyhne E.K."/>
            <person name="Kogle M.E."/>
            <person name="Wiebenga A."/>
            <person name="Kun R.S."/>
            <person name="Lubbers R.J."/>
            <person name="Makela M.R."/>
            <person name="Barry K."/>
            <person name="Chovatia M."/>
            <person name="Clum A."/>
            <person name="Daum C."/>
            <person name="Haridas S."/>
            <person name="He G."/>
            <person name="LaButti K."/>
            <person name="Lipzen A."/>
            <person name="Mondo S."/>
            <person name="Riley R."/>
            <person name="Salamov A."/>
            <person name="Simmons B.A."/>
            <person name="Magnuson J.K."/>
            <person name="Henrissat B."/>
            <person name="Mortensen U.H."/>
            <person name="Larsen T.O."/>
            <person name="Devries R.P."/>
            <person name="Grigoriev I.V."/>
            <person name="Machida M."/>
            <person name="Baker S.E."/>
            <person name="Andersen M.R."/>
        </authorList>
    </citation>
    <scope>NUCLEOTIDE SEQUENCE [LARGE SCALE GENOMIC DNA]</scope>
    <source>
        <strain evidence="3">CBS 553.77</strain>
    </source>
</reference>
<keyword evidence="1" id="KW-0732">Signal</keyword>
<feature type="signal peptide" evidence="1">
    <location>
        <begin position="1"/>
        <end position="24"/>
    </location>
</feature>
<organism evidence="2 3">
    <name type="scientific">Aspergillus coremiiformis</name>
    <dbReference type="NCBI Taxonomy" id="138285"/>
    <lineage>
        <taxon>Eukaryota</taxon>
        <taxon>Fungi</taxon>
        <taxon>Dikarya</taxon>
        <taxon>Ascomycota</taxon>
        <taxon>Pezizomycotina</taxon>
        <taxon>Eurotiomycetes</taxon>
        <taxon>Eurotiomycetidae</taxon>
        <taxon>Eurotiales</taxon>
        <taxon>Aspergillaceae</taxon>
        <taxon>Aspergillus</taxon>
        <taxon>Aspergillus subgen. Circumdati</taxon>
    </lineage>
</organism>
<evidence type="ECO:0000313" key="2">
    <source>
        <dbReference type="EMBL" id="KAE8349950.1"/>
    </source>
</evidence>
<evidence type="ECO:0008006" key="4">
    <source>
        <dbReference type="Google" id="ProtNLM"/>
    </source>
</evidence>
<proteinExistence type="predicted"/>
<protein>
    <recommendedName>
        <fullName evidence="4">Secreted protein</fullName>
    </recommendedName>
</protein>
<sequence>MHGIETLVLLVLQILRSSIHDCSTIVRPRISSNETMIASLDPGFPMMHRRRTTCATWWRRLSSSSSYFFFRLDTTRPMIFRE</sequence>
<dbReference type="Proteomes" id="UP000327118">
    <property type="component" value="Unassembled WGS sequence"/>
</dbReference>